<reference evidence="6 7" key="1">
    <citation type="submission" date="2020-02" db="EMBL/GenBank/DDBJ databases">
        <authorList>
            <person name="Ferguson B K."/>
        </authorList>
    </citation>
    <scope>NUCLEOTIDE SEQUENCE [LARGE SCALE GENOMIC DNA]</scope>
</reference>
<organism evidence="6 7">
    <name type="scientific">Trichogramma brassicae</name>
    <dbReference type="NCBI Taxonomy" id="86971"/>
    <lineage>
        <taxon>Eukaryota</taxon>
        <taxon>Metazoa</taxon>
        <taxon>Ecdysozoa</taxon>
        <taxon>Arthropoda</taxon>
        <taxon>Hexapoda</taxon>
        <taxon>Insecta</taxon>
        <taxon>Pterygota</taxon>
        <taxon>Neoptera</taxon>
        <taxon>Endopterygota</taxon>
        <taxon>Hymenoptera</taxon>
        <taxon>Apocrita</taxon>
        <taxon>Proctotrupomorpha</taxon>
        <taxon>Chalcidoidea</taxon>
        <taxon>Trichogrammatidae</taxon>
        <taxon>Trichogramma</taxon>
    </lineage>
</organism>
<dbReference type="AlphaFoldDB" id="A0A6H5J227"/>
<feature type="signal peptide" evidence="4">
    <location>
        <begin position="1"/>
        <end position="25"/>
    </location>
</feature>
<dbReference type="PANTHER" id="PTHR43903">
    <property type="entry name" value="NEUROLIGIN"/>
    <property type="match status" value="1"/>
</dbReference>
<feature type="domain" description="Carboxylesterase type B" evidence="5">
    <location>
        <begin position="58"/>
        <end position="600"/>
    </location>
</feature>
<comment type="similarity">
    <text evidence="1">Belongs to the type-B carboxylesterase/lipase family.</text>
</comment>
<evidence type="ECO:0000256" key="3">
    <source>
        <dbReference type="ARBA" id="ARBA00023180"/>
    </source>
</evidence>
<dbReference type="EMBL" id="CADCXV010001116">
    <property type="protein sequence ID" value="CAB0041451.1"/>
    <property type="molecule type" value="Genomic_DNA"/>
</dbReference>
<dbReference type="PROSITE" id="PS00941">
    <property type="entry name" value="CARBOXYLESTERASE_B_2"/>
    <property type="match status" value="1"/>
</dbReference>
<gene>
    <name evidence="6" type="ORF">TBRA_LOCUS13119</name>
</gene>
<sequence length="832" mass="90758">MPPLLRSSALLCLVLACLLLPGSEARYRQKRIVGGTEAPVPPVDDPVVFVRKDDTEARIFGTKDKQTGYYLFRGIRYAEPPVGNRRFRRSVPKYLEGELNATEWGPPCLQPGPNNEGTIGSEDCLFLNVFTPALPDATEGHPVVVWIHGGGFRRGAATQYEMRNLVEKRVIVVSVQYRLGSLGFLSDGSKDLSGNNGMFDMMQAIEWTRNYIEFFGGNPKKITAFGQGSGASAAFLMGLSSFGQNRLSGLIAMSGTPLSNFAIDKSPQNHTNTLAKVHNCYRSTSVEMVYCLRKLPAETFVNYDSKRETLLKEPQNFVTDLSSILGTGPVVEGQDDQRSLPNFVEFEPEQTFTMTDRVPDIPILTGVVKDETGSAVESSYKDIINQTLKRIPDFLVKQLVPSLQKIVPSIGSVVKTFVPEAFGKYLSPFVNPSGGRNNGGDPFATLAKVTDALNDAIFNVPAFLTVKNWSKHSKAFLYSFDHVSKQGFGKHFLDGSPLVGNSKETGKTGHGDDLGYIFEPNTIDGKPMNMPGLAGEDMEVREVFTDLVAQFARSGEAMVKTKAEDGSILPMALPSFTGGNEDDSFLSISAKPKVANKFRYCELGLWTGELERLKSSFCNFLFLDSIKDPIKTVQRTFNAISNVPRLAKVAEVSDFLDLSKIDSPVKIPLNLPSVNDLPGNIASGISNLNPLGSGNDPVGAVTSGFLPNDQLGAATSSFLPVPVKDVFPLHTPTRDVPIQQNPVRDSVPVQQVSPHSPPAVRDVVPGAQVLPSNLFGTVTNQVLQPSNNNNNNPYTSTTQFHAPAITTHLHQYTRPSQQQQQIPSNPLNRFIG</sequence>
<dbReference type="Gene3D" id="3.40.50.1820">
    <property type="entry name" value="alpha/beta hydrolase"/>
    <property type="match status" value="1"/>
</dbReference>
<dbReference type="PROSITE" id="PS51257">
    <property type="entry name" value="PROKAR_LIPOPROTEIN"/>
    <property type="match status" value="1"/>
</dbReference>
<feature type="chain" id="PRO_5026228655" description="Carboxylesterase type B domain-containing protein" evidence="4">
    <location>
        <begin position="26"/>
        <end position="832"/>
    </location>
</feature>
<dbReference type="InterPro" id="IPR029058">
    <property type="entry name" value="AB_hydrolase_fold"/>
</dbReference>
<dbReference type="InterPro" id="IPR051093">
    <property type="entry name" value="Neuroligin/BSAL"/>
</dbReference>
<evidence type="ECO:0000256" key="4">
    <source>
        <dbReference type="SAM" id="SignalP"/>
    </source>
</evidence>
<dbReference type="OrthoDB" id="408631at2759"/>
<dbReference type="InterPro" id="IPR019819">
    <property type="entry name" value="Carboxylesterase_B_CS"/>
</dbReference>
<keyword evidence="3" id="KW-0325">Glycoprotein</keyword>
<proteinExistence type="inferred from homology"/>
<dbReference type="SUPFAM" id="SSF53474">
    <property type="entry name" value="alpha/beta-Hydrolases"/>
    <property type="match status" value="1"/>
</dbReference>
<keyword evidence="7" id="KW-1185">Reference proteome</keyword>
<evidence type="ECO:0000313" key="6">
    <source>
        <dbReference type="EMBL" id="CAB0041451.1"/>
    </source>
</evidence>
<protein>
    <recommendedName>
        <fullName evidence="5">Carboxylesterase type B domain-containing protein</fullName>
    </recommendedName>
</protein>
<name>A0A6H5J227_9HYME</name>
<evidence type="ECO:0000256" key="1">
    <source>
        <dbReference type="ARBA" id="ARBA00005964"/>
    </source>
</evidence>
<evidence type="ECO:0000256" key="2">
    <source>
        <dbReference type="ARBA" id="ARBA00022729"/>
    </source>
</evidence>
<dbReference type="InterPro" id="IPR002018">
    <property type="entry name" value="CarbesteraseB"/>
</dbReference>
<evidence type="ECO:0000259" key="5">
    <source>
        <dbReference type="Pfam" id="PF00135"/>
    </source>
</evidence>
<evidence type="ECO:0000313" key="7">
    <source>
        <dbReference type="Proteomes" id="UP000479190"/>
    </source>
</evidence>
<dbReference type="Pfam" id="PF00135">
    <property type="entry name" value="COesterase"/>
    <property type="match status" value="1"/>
</dbReference>
<accession>A0A6H5J227</accession>
<dbReference type="Proteomes" id="UP000479190">
    <property type="component" value="Unassembled WGS sequence"/>
</dbReference>
<keyword evidence="2 4" id="KW-0732">Signal</keyword>